<name>A0A439DTE0_9MYCO</name>
<comment type="caution">
    <text evidence="1">The sequence shown here is derived from an EMBL/GenBank/DDBJ whole genome shotgun (WGS) entry which is preliminary data.</text>
</comment>
<accession>A0A439DTE0</accession>
<gene>
    <name evidence="1" type="ORF">MELE44368_20305</name>
</gene>
<reference evidence="1 2" key="1">
    <citation type="submission" date="2013-06" db="EMBL/GenBank/DDBJ databases">
        <title>The draft sequence of the Mycobacterium elephantis genome.</title>
        <authorList>
            <person name="Pettersson F.B."/>
            <person name="Das S."/>
            <person name="Dasgupta S."/>
            <person name="Bhattacharya A."/>
            <person name="Kirsebom L.A."/>
        </authorList>
    </citation>
    <scope>NUCLEOTIDE SEQUENCE [LARGE SCALE GENOMIC DNA]</scope>
    <source>
        <strain evidence="1 2">DSM 44368</strain>
    </source>
</reference>
<organism evidence="1 2">
    <name type="scientific">Mycolicibacterium elephantis DSM 44368</name>
    <dbReference type="NCBI Taxonomy" id="1335622"/>
    <lineage>
        <taxon>Bacteria</taxon>
        <taxon>Bacillati</taxon>
        <taxon>Actinomycetota</taxon>
        <taxon>Actinomycetes</taxon>
        <taxon>Mycobacteriales</taxon>
        <taxon>Mycobacteriaceae</taxon>
        <taxon>Mycolicibacterium</taxon>
    </lineage>
</organism>
<dbReference type="EMBL" id="ATDN01000017">
    <property type="protein sequence ID" value="RWA19686.1"/>
    <property type="molecule type" value="Genomic_DNA"/>
</dbReference>
<evidence type="ECO:0000313" key="2">
    <source>
        <dbReference type="Proteomes" id="UP000287177"/>
    </source>
</evidence>
<proteinExistence type="predicted"/>
<dbReference type="Proteomes" id="UP000287177">
    <property type="component" value="Unassembled WGS sequence"/>
</dbReference>
<evidence type="ECO:0000313" key="1">
    <source>
        <dbReference type="EMBL" id="RWA19686.1"/>
    </source>
</evidence>
<dbReference type="AlphaFoldDB" id="A0A439DTE0"/>
<keyword evidence="2" id="KW-1185">Reference proteome</keyword>
<sequence>MTGLNEVMRSIDMHRADELSLAWALADSAAAFVTADRFALVCVKIGAGELQSAITTLLDHHARFGAELPDHLAQAVQTWLRGYRGTDEEPKLCRLAARIRVAAGSDRPAPRMVARCSPVVRRAGAHRAC</sequence>
<protein>
    <submittedName>
        <fullName evidence="1">Uncharacterized protein</fullName>
    </submittedName>
</protein>